<dbReference type="Pfam" id="PF00651">
    <property type="entry name" value="BTB"/>
    <property type="match status" value="1"/>
</dbReference>
<reference evidence="4" key="1">
    <citation type="journal article" date="2023" name="G3 (Bethesda)">
        <title>Whole genome assembly and annotation of the endangered Caribbean coral Acropora cervicornis.</title>
        <authorList>
            <person name="Selwyn J.D."/>
            <person name="Vollmer S.V."/>
        </authorList>
    </citation>
    <scope>NUCLEOTIDE SEQUENCE</scope>
    <source>
        <strain evidence="4">K2</strain>
    </source>
</reference>
<comment type="caution">
    <text evidence="4">The sequence shown here is derived from an EMBL/GenBank/DDBJ whole genome shotgun (WGS) entry which is preliminary data.</text>
</comment>
<dbReference type="InterPro" id="IPR017096">
    <property type="entry name" value="BTB-kelch_protein"/>
</dbReference>
<sequence length="520" mass="58698">MVAHSEMLLSKCAQFREQGEFIDVRLKVGEDEFAAHRIVLAANSDYFHAMFAHGMKESNQEVIELKDENISAAAMKIVMDSMYSGEINVNDENVFEVLLTADHLQVTSVVQQCCKYLETEVVEMKFDVQTYCRVILVANRHGLKDLKEATQRKMASMYKELCEKEEFLSNTSADELSALLCRDDLRAPSENFVFKSMMQWVKYRKEERMNVAAKVIGAVIIAISHNGVINYFDVQSKTWKELSSMQPPTEVQGCYCAELIGNYLYVAAKSNNNFVICCYDVVHDTWSTLHPILHSSGIQIGCLCNIEEHLYVIYKSSAPYRYNIATNHWQSIASSTAVCNLDQNTFCNKAAAVYKSCLYALYAQSVYNIGNRSYVPFNSLLCCFDAKKNVWESKAMTKTPHFGSSLVVVNQNLYVVGGDCTFYPSGRLPPAATEVYNDQENVWSVVQQTHIPPNNLRAVEIDGRVYFIINSFPIDSGITIPPGEVYPAVLDGWENLGKVDRNAVLCYVPVKTENLMTEDE</sequence>
<dbReference type="InterPro" id="IPR011333">
    <property type="entry name" value="SKP1/BTB/POZ_sf"/>
</dbReference>
<name>A0AAD9PPX2_ACRCE</name>
<accession>A0AAD9PPX2</accession>
<dbReference type="SUPFAM" id="SSF117281">
    <property type="entry name" value="Kelch motif"/>
    <property type="match status" value="1"/>
</dbReference>
<feature type="domain" description="BTB" evidence="3">
    <location>
        <begin position="22"/>
        <end position="91"/>
    </location>
</feature>
<dbReference type="PANTHER" id="PTHR45632:SF13">
    <property type="entry name" value="KELCH-LIKE PROTEIN 26"/>
    <property type="match status" value="1"/>
</dbReference>
<protein>
    <submittedName>
        <fullName evidence="4">Kelch-like protein 20</fullName>
    </submittedName>
</protein>
<dbReference type="Gene3D" id="3.30.710.10">
    <property type="entry name" value="Potassium Channel Kv1.1, Chain A"/>
    <property type="match status" value="1"/>
</dbReference>
<dbReference type="SUPFAM" id="SSF54695">
    <property type="entry name" value="POZ domain"/>
    <property type="match status" value="1"/>
</dbReference>
<evidence type="ECO:0000313" key="5">
    <source>
        <dbReference type="Proteomes" id="UP001249851"/>
    </source>
</evidence>
<dbReference type="PANTHER" id="PTHR45632">
    <property type="entry name" value="LD33804P"/>
    <property type="match status" value="1"/>
</dbReference>
<evidence type="ECO:0000259" key="3">
    <source>
        <dbReference type="PROSITE" id="PS50097"/>
    </source>
</evidence>
<dbReference type="EMBL" id="JARQWQ010000251">
    <property type="protein sequence ID" value="KAK2546866.1"/>
    <property type="molecule type" value="Genomic_DNA"/>
</dbReference>
<dbReference type="PIRSF" id="PIRSF037037">
    <property type="entry name" value="Kelch-like_protein_gigaxonin"/>
    <property type="match status" value="1"/>
</dbReference>
<dbReference type="SMART" id="SM00875">
    <property type="entry name" value="BACK"/>
    <property type="match status" value="1"/>
</dbReference>
<keyword evidence="1" id="KW-0880">Kelch repeat</keyword>
<dbReference type="Proteomes" id="UP001249851">
    <property type="component" value="Unassembled WGS sequence"/>
</dbReference>
<organism evidence="4 5">
    <name type="scientific">Acropora cervicornis</name>
    <name type="common">Staghorn coral</name>
    <dbReference type="NCBI Taxonomy" id="6130"/>
    <lineage>
        <taxon>Eukaryota</taxon>
        <taxon>Metazoa</taxon>
        <taxon>Cnidaria</taxon>
        <taxon>Anthozoa</taxon>
        <taxon>Hexacorallia</taxon>
        <taxon>Scleractinia</taxon>
        <taxon>Astrocoeniina</taxon>
        <taxon>Acroporidae</taxon>
        <taxon>Acropora</taxon>
    </lineage>
</organism>
<dbReference type="Gene3D" id="2.120.10.80">
    <property type="entry name" value="Kelch-type beta propeller"/>
    <property type="match status" value="1"/>
</dbReference>
<reference evidence="4" key="2">
    <citation type="journal article" date="2023" name="Science">
        <title>Genomic signatures of disease resistance in endangered staghorn corals.</title>
        <authorList>
            <person name="Vollmer S.V."/>
            <person name="Selwyn J.D."/>
            <person name="Despard B.A."/>
            <person name="Roesel C.L."/>
        </authorList>
    </citation>
    <scope>NUCLEOTIDE SEQUENCE</scope>
    <source>
        <strain evidence="4">K2</strain>
    </source>
</reference>
<gene>
    <name evidence="4" type="ORF">P5673_033397</name>
</gene>
<dbReference type="InterPro" id="IPR011705">
    <property type="entry name" value="BACK"/>
</dbReference>
<keyword evidence="5" id="KW-1185">Reference proteome</keyword>
<dbReference type="SMART" id="SM00225">
    <property type="entry name" value="BTB"/>
    <property type="match status" value="1"/>
</dbReference>
<dbReference type="Gene3D" id="1.25.40.420">
    <property type="match status" value="1"/>
</dbReference>
<keyword evidence="2" id="KW-0677">Repeat</keyword>
<proteinExistence type="predicted"/>
<evidence type="ECO:0000313" key="4">
    <source>
        <dbReference type="EMBL" id="KAK2546866.1"/>
    </source>
</evidence>
<dbReference type="Pfam" id="PF07707">
    <property type="entry name" value="BACK"/>
    <property type="match status" value="1"/>
</dbReference>
<dbReference type="PROSITE" id="PS50097">
    <property type="entry name" value="BTB"/>
    <property type="match status" value="1"/>
</dbReference>
<evidence type="ECO:0000256" key="2">
    <source>
        <dbReference type="ARBA" id="ARBA00022737"/>
    </source>
</evidence>
<evidence type="ECO:0000256" key="1">
    <source>
        <dbReference type="ARBA" id="ARBA00022441"/>
    </source>
</evidence>
<dbReference type="InterPro" id="IPR015915">
    <property type="entry name" value="Kelch-typ_b-propeller"/>
</dbReference>
<dbReference type="AlphaFoldDB" id="A0AAD9PPX2"/>
<dbReference type="InterPro" id="IPR000210">
    <property type="entry name" value="BTB/POZ_dom"/>
</dbReference>